<evidence type="ECO:0000313" key="3">
    <source>
        <dbReference type="EMBL" id="KRG70273.1"/>
    </source>
</evidence>
<dbReference type="EMBL" id="LDJJ01000013">
    <property type="protein sequence ID" value="KRG70273.1"/>
    <property type="molecule type" value="Genomic_DNA"/>
</dbReference>
<feature type="domain" description="Prepilin type IV endopeptidase peptidase" evidence="2">
    <location>
        <begin position="13"/>
        <end position="109"/>
    </location>
</feature>
<sequence>MTAVHLTALLLGAQVAISDLFARRVSNRVLLAVMACVLAMQLLQLGGSPSLGNCLLGGVVGLAALLPFYAIGWMGAGDVKLFSVIGFLLGGSALLPIWVIASLAAGAHALIVIAWAPATRCAPLPLQRMVQSLQGSSRLMDWQMDLRSARRGRRGIPYAAYMGLAMIGTVVQGAANV</sequence>
<dbReference type="Proteomes" id="UP000051863">
    <property type="component" value="Unassembled WGS sequence"/>
</dbReference>
<dbReference type="InterPro" id="IPR000045">
    <property type="entry name" value="Prepilin_IV_endopep_pep"/>
</dbReference>
<keyword evidence="1" id="KW-1133">Transmembrane helix</keyword>
<accession>A0A0R0CWV6</accession>
<keyword evidence="1" id="KW-0812">Transmembrane</keyword>
<comment type="caution">
    <text evidence="3">The sequence shown here is derived from an EMBL/GenBank/DDBJ whole genome shotgun (WGS) entry which is preliminary data.</text>
</comment>
<protein>
    <recommendedName>
        <fullName evidence="2">Prepilin type IV endopeptidase peptidase domain-containing protein</fullName>
    </recommendedName>
</protein>
<feature type="transmembrane region" description="Helical" evidence="1">
    <location>
        <begin position="95"/>
        <end position="118"/>
    </location>
</feature>
<keyword evidence="1" id="KW-0472">Membrane</keyword>
<dbReference type="RefSeq" id="WP_057627104.1">
    <property type="nucleotide sequence ID" value="NZ_LDJJ01000013.1"/>
</dbReference>
<feature type="transmembrane region" description="Helical" evidence="1">
    <location>
        <begin position="28"/>
        <end position="47"/>
    </location>
</feature>
<dbReference type="GO" id="GO:0004190">
    <property type="term" value="F:aspartic-type endopeptidase activity"/>
    <property type="evidence" value="ECO:0007669"/>
    <property type="project" value="InterPro"/>
</dbReference>
<name>A0A0R0CWV6_9GAMM</name>
<keyword evidence="4" id="KW-1185">Reference proteome</keyword>
<gene>
    <name evidence="3" type="ORF">ABB27_04925</name>
</gene>
<dbReference type="GO" id="GO:0016020">
    <property type="term" value="C:membrane"/>
    <property type="evidence" value="ECO:0007669"/>
    <property type="project" value="InterPro"/>
</dbReference>
<dbReference type="PATRIC" id="fig|405446.3.peg.281"/>
<feature type="transmembrane region" description="Helical" evidence="1">
    <location>
        <begin position="156"/>
        <end position="175"/>
    </location>
</feature>
<dbReference type="Gene3D" id="1.20.120.1220">
    <property type="match status" value="1"/>
</dbReference>
<evidence type="ECO:0000259" key="2">
    <source>
        <dbReference type="Pfam" id="PF01478"/>
    </source>
</evidence>
<feature type="transmembrane region" description="Helical" evidence="1">
    <location>
        <begin position="54"/>
        <end position="75"/>
    </location>
</feature>
<dbReference type="Pfam" id="PF01478">
    <property type="entry name" value="Peptidase_A24"/>
    <property type="match status" value="1"/>
</dbReference>
<organism evidence="3 4">
    <name type="scientific">Stenotrophomonas terrae</name>
    <dbReference type="NCBI Taxonomy" id="405446"/>
    <lineage>
        <taxon>Bacteria</taxon>
        <taxon>Pseudomonadati</taxon>
        <taxon>Pseudomonadota</taxon>
        <taxon>Gammaproteobacteria</taxon>
        <taxon>Lysobacterales</taxon>
        <taxon>Lysobacteraceae</taxon>
        <taxon>Stenotrophomonas</taxon>
    </lineage>
</organism>
<reference evidence="3 4" key="1">
    <citation type="submission" date="2015-05" db="EMBL/GenBank/DDBJ databases">
        <title>Genome sequencing and analysis of members of genus Stenotrophomonas.</title>
        <authorList>
            <person name="Patil P.P."/>
            <person name="Midha S."/>
            <person name="Patil P.B."/>
        </authorList>
    </citation>
    <scope>NUCLEOTIDE SEQUENCE [LARGE SCALE GENOMIC DNA]</scope>
    <source>
        <strain evidence="3 4">DSM 18941</strain>
    </source>
</reference>
<dbReference type="OrthoDB" id="5953125at2"/>
<evidence type="ECO:0000313" key="4">
    <source>
        <dbReference type="Proteomes" id="UP000051863"/>
    </source>
</evidence>
<evidence type="ECO:0000256" key="1">
    <source>
        <dbReference type="SAM" id="Phobius"/>
    </source>
</evidence>
<proteinExistence type="predicted"/>
<dbReference type="AlphaFoldDB" id="A0A0R0CWV6"/>